<proteinExistence type="inferred from homology"/>
<keyword evidence="5 8" id="KW-0812">Transmembrane</keyword>
<name>A0ABX9ASH4_9ENTR</name>
<comment type="subcellular location">
    <subcellularLocation>
        <location evidence="1">Cell membrane</location>
        <topology evidence="1">Multi-pass membrane protein</topology>
    </subcellularLocation>
</comment>
<dbReference type="EMBL" id="CP081864">
    <property type="protein sequence ID" value="QZN97529.1"/>
    <property type="molecule type" value="Genomic_DNA"/>
</dbReference>
<feature type="transmembrane region" description="Helical" evidence="8">
    <location>
        <begin position="183"/>
        <end position="211"/>
    </location>
</feature>
<accession>A0ABX9ASH4</accession>
<keyword evidence="3" id="KW-0813">Transport</keyword>
<gene>
    <name evidence="9" type="ORF">K6K13_09495</name>
</gene>
<evidence type="ECO:0000313" key="9">
    <source>
        <dbReference type="EMBL" id="QZN97529.1"/>
    </source>
</evidence>
<dbReference type="Proteomes" id="UP000825886">
    <property type="component" value="Chromosome"/>
</dbReference>
<dbReference type="Pfam" id="PF03591">
    <property type="entry name" value="AzlC"/>
    <property type="match status" value="1"/>
</dbReference>
<keyword evidence="10" id="KW-1185">Reference proteome</keyword>
<evidence type="ECO:0000313" key="10">
    <source>
        <dbReference type="Proteomes" id="UP000825886"/>
    </source>
</evidence>
<evidence type="ECO:0000256" key="8">
    <source>
        <dbReference type="SAM" id="Phobius"/>
    </source>
</evidence>
<feature type="transmembrane region" description="Helical" evidence="8">
    <location>
        <begin position="87"/>
        <end position="106"/>
    </location>
</feature>
<evidence type="ECO:0000256" key="6">
    <source>
        <dbReference type="ARBA" id="ARBA00022989"/>
    </source>
</evidence>
<dbReference type="InterPro" id="IPR011606">
    <property type="entry name" value="Brnchd-chn_aa_trnsp_permease"/>
</dbReference>
<sequence>MEKHALSQPGAAPNASLPDSRWRDIRAGVLDMFPFCLAVLPWGILAGSMAVQAGLPLWQSIGLSALVFAGAAQLVTLGLVMSGANVVTILITVFFITTQHIIYALTLRDYVSRLALRYRLPIGFLLTDELFALSGGKSAQQPRSVSYLIAAGGFFYVCWVIFSLAGIVMATRIPDLARYHLDFSIIATFITIVVPMVRSISTLLGVVLSLALSMVLALFHVEGAVVIAGLSGMFFSALLSRRREDVL</sequence>
<keyword evidence="6 8" id="KW-1133">Transmembrane helix</keyword>
<feature type="transmembrane region" description="Helical" evidence="8">
    <location>
        <begin position="147"/>
        <end position="171"/>
    </location>
</feature>
<evidence type="ECO:0000256" key="2">
    <source>
        <dbReference type="ARBA" id="ARBA00010735"/>
    </source>
</evidence>
<feature type="transmembrane region" description="Helical" evidence="8">
    <location>
        <begin position="32"/>
        <end position="51"/>
    </location>
</feature>
<organism evidence="9 10">
    <name type="scientific">Symbiopectobacterium purcellii</name>
    <dbReference type="NCBI Taxonomy" id="2871826"/>
    <lineage>
        <taxon>Bacteria</taxon>
        <taxon>Pseudomonadati</taxon>
        <taxon>Pseudomonadota</taxon>
        <taxon>Gammaproteobacteria</taxon>
        <taxon>Enterobacterales</taxon>
        <taxon>Enterobacteriaceae</taxon>
    </lineage>
</organism>
<protein>
    <submittedName>
        <fullName evidence="9">AzlC family ABC transporter permease</fullName>
    </submittedName>
</protein>
<comment type="similarity">
    <text evidence="2">Belongs to the AzlC family.</text>
</comment>
<evidence type="ECO:0000256" key="1">
    <source>
        <dbReference type="ARBA" id="ARBA00004651"/>
    </source>
</evidence>
<evidence type="ECO:0000256" key="3">
    <source>
        <dbReference type="ARBA" id="ARBA00022448"/>
    </source>
</evidence>
<keyword evidence="7 8" id="KW-0472">Membrane</keyword>
<dbReference type="PANTHER" id="PTHR34979">
    <property type="entry name" value="INNER MEMBRANE PROTEIN YGAZ"/>
    <property type="match status" value="1"/>
</dbReference>
<evidence type="ECO:0000256" key="4">
    <source>
        <dbReference type="ARBA" id="ARBA00022475"/>
    </source>
</evidence>
<reference evidence="9 10" key="1">
    <citation type="submission" date="2021-08" db="EMBL/GenBank/DDBJ databases">
        <title>Culture and genomic analysis of Symbiopectobacterium purcellii sp. nov. gen. nov., isolated from the leafhopper Empoasca decipiens.</title>
        <authorList>
            <person name="Nadal-Jimenez P."/>
            <person name="Siozios S."/>
            <person name="Halliday N."/>
            <person name="Camara M."/>
            <person name="Hurst G.D.D."/>
        </authorList>
    </citation>
    <scope>NUCLEOTIDE SEQUENCE [LARGE SCALE GENOMIC DNA]</scope>
    <source>
        <strain evidence="9 10">SyEd1</strain>
    </source>
</reference>
<keyword evidence="4" id="KW-1003">Cell membrane</keyword>
<evidence type="ECO:0000256" key="5">
    <source>
        <dbReference type="ARBA" id="ARBA00022692"/>
    </source>
</evidence>
<dbReference type="PANTHER" id="PTHR34979:SF1">
    <property type="entry name" value="INNER MEMBRANE PROTEIN YGAZ"/>
    <property type="match status" value="1"/>
</dbReference>
<evidence type="ECO:0000256" key="7">
    <source>
        <dbReference type="ARBA" id="ARBA00023136"/>
    </source>
</evidence>
<feature type="transmembrane region" description="Helical" evidence="8">
    <location>
        <begin position="63"/>
        <end position="81"/>
    </location>
</feature>
<feature type="transmembrane region" description="Helical" evidence="8">
    <location>
        <begin position="217"/>
        <end position="239"/>
    </location>
</feature>